<dbReference type="Pfam" id="PF13173">
    <property type="entry name" value="AAA_14"/>
    <property type="match status" value="1"/>
</dbReference>
<organism evidence="2 3">
    <name type="scientific">Desulfonema limicola</name>
    <dbReference type="NCBI Taxonomy" id="45656"/>
    <lineage>
        <taxon>Bacteria</taxon>
        <taxon>Pseudomonadati</taxon>
        <taxon>Thermodesulfobacteriota</taxon>
        <taxon>Desulfobacteria</taxon>
        <taxon>Desulfobacterales</taxon>
        <taxon>Desulfococcaceae</taxon>
        <taxon>Desulfonema</taxon>
    </lineage>
</organism>
<evidence type="ECO:0000313" key="3">
    <source>
        <dbReference type="Proteomes" id="UP000663720"/>
    </source>
</evidence>
<sequence>MMYRFSEVYLQQWITRKLRKPLILRGARQVGKSTLVRQFARQNRLNLCEINLERHMYLNDIFKTLNIEYILQELEAVIGVDIRKPDSLLFSGSSPGI</sequence>
<feature type="domain" description="AAA" evidence="1">
    <location>
        <begin position="19"/>
        <end position="73"/>
    </location>
</feature>
<name>A0A975B917_9BACT</name>
<dbReference type="AlphaFoldDB" id="A0A975B917"/>
<protein>
    <submittedName>
        <fullName evidence="2">P-loop domain-containing protein</fullName>
    </submittedName>
</protein>
<keyword evidence="3" id="KW-1185">Reference proteome</keyword>
<dbReference type="InterPro" id="IPR027417">
    <property type="entry name" value="P-loop_NTPase"/>
</dbReference>
<dbReference type="InterPro" id="IPR041682">
    <property type="entry name" value="AAA_14"/>
</dbReference>
<gene>
    <name evidence="2" type="ORF">dnl_32130</name>
</gene>
<dbReference type="EMBL" id="CP061799">
    <property type="protein sequence ID" value="QTA80897.1"/>
    <property type="molecule type" value="Genomic_DNA"/>
</dbReference>
<proteinExistence type="predicted"/>
<evidence type="ECO:0000313" key="2">
    <source>
        <dbReference type="EMBL" id="QTA80897.1"/>
    </source>
</evidence>
<dbReference type="Proteomes" id="UP000663720">
    <property type="component" value="Chromosome"/>
</dbReference>
<dbReference type="KEGG" id="dli:dnl_32130"/>
<evidence type="ECO:0000259" key="1">
    <source>
        <dbReference type="Pfam" id="PF13173"/>
    </source>
</evidence>
<dbReference type="Gene3D" id="3.40.50.300">
    <property type="entry name" value="P-loop containing nucleotide triphosphate hydrolases"/>
    <property type="match status" value="1"/>
</dbReference>
<dbReference type="SUPFAM" id="SSF52540">
    <property type="entry name" value="P-loop containing nucleoside triphosphate hydrolases"/>
    <property type="match status" value="1"/>
</dbReference>
<reference evidence="2" key="1">
    <citation type="journal article" date="2021" name="Microb. Physiol.">
        <title>Proteogenomic Insights into the Physiology of Marine, Sulfate-Reducing, Filamentous Desulfonema limicola and Desulfonema magnum.</title>
        <authorList>
            <person name="Schnaars V."/>
            <person name="Wohlbrand L."/>
            <person name="Scheve S."/>
            <person name="Hinrichs C."/>
            <person name="Reinhardt R."/>
            <person name="Rabus R."/>
        </authorList>
    </citation>
    <scope>NUCLEOTIDE SEQUENCE</scope>
    <source>
        <strain evidence="2">5ac10</strain>
    </source>
</reference>
<dbReference type="RefSeq" id="WP_246514928.1">
    <property type="nucleotide sequence ID" value="NZ_CP061799.1"/>
</dbReference>
<accession>A0A975B917</accession>